<sequence length="373" mass="41863">MRLVSFLLVIASLASYVQAGNPLWEISPATSMASHGSASKRAVSIVPSDDPHDNAGVRRWPKKTLTYAFSTTDADKKLGRILEEAKKLWNQLNVEGFQYEKLELKKCQGRRSECMIIYYNNDGKLLTSVGLQPLDDTFDGPYMHLSDKKDVGNLNPVVNVAHELGHAWGLWHEHQARKWWGQSGIDEFWGGTLNGETFMTADYHPERLKDYESALEKLAEAKGLNSPEELTQEQIDFLIRDQETAKNYGFTAVEWMPLKPAGMAADDIFDRNSLMLYPSGAGGKGEVIFDDEGNVVEDKRLAILTYPDGERMPVKKTPTGEDVARLLKIYGENYRGVSRLHNDKGSRFKGLIKKMRSSLSLKAGDTEKDRCGQ</sequence>
<dbReference type="AlphaFoldDB" id="A0A8H4ZU87"/>
<dbReference type="Proteomes" id="UP000573603">
    <property type="component" value="Unassembled WGS sequence"/>
</dbReference>
<evidence type="ECO:0000256" key="1">
    <source>
        <dbReference type="SAM" id="SignalP"/>
    </source>
</evidence>
<comment type="caution">
    <text evidence="2">The sequence shown here is derived from an EMBL/GenBank/DDBJ whole genome shotgun (WGS) entry which is preliminary data.</text>
</comment>
<evidence type="ECO:0008006" key="4">
    <source>
        <dbReference type="Google" id="ProtNLM"/>
    </source>
</evidence>
<gene>
    <name evidence="2" type="ORF">FANTH_2406</name>
</gene>
<dbReference type="Gene3D" id="3.40.390.10">
    <property type="entry name" value="Collagenase (Catalytic Domain)"/>
    <property type="match status" value="1"/>
</dbReference>
<protein>
    <recommendedName>
        <fullName evidence="4">Metalloendopeptidase</fullName>
    </recommendedName>
</protein>
<dbReference type="SUPFAM" id="SSF55486">
    <property type="entry name" value="Metalloproteases ('zincins'), catalytic domain"/>
    <property type="match status" value="1"/>
</dbReference>
<evidence type="ECO:0000313" key="3">
    <source>
        <dbReference type="Proteomes" id="UP000573603"/>
    </source>
</evidence>
<keyword evidence="1" id="KW-0732">Signal</keyword>
<keyword evidence="3" id="KW-1185">Reference proteome</keyword>
<accession>A0A8H4ZU87</accession>
<dbReference type="EMBL" id="JABEVY010000055">
    <property type="protein sequence ID" value="KAF5252512.1"/>
    <property type="molecule type" value="Genomic_DNA"/>
</dbReference>
<dbReference type="GO" id="GO:0008237">
    <property type="term" value="F:metallopeptidase activity"/>
    <property type="evidence" value="ECO:0007669"/>
    <property type="project" value="InterPro"/>
</dbReference>
<feature type="signal peptide" evidence="1">
    <location>
        <begin position="1"/>
        <end position="19"/>
    </location>
</feature>
<evidence type="ECO:0000313" key="2">
    <source>
        <dbReference type="EMBL" id="KAF5252512.1"/>
    </source>
</evidence>
<organism evidence="2 3">
    <name type="scientific">Fusarium anthophilum</name>
    <dbReference type="NCBI Taxonomy" id="48485"/>
    <lineage>
        <taxon>Eukaryota</taxon>
        <taxon>Fungi</taxon>
        <taxon>Dikarya</taxon>
        <taxon>Ascomycota</taxon>
        <taxon>Pezizomycotina</taxon>
        <taxon>Sordariomycetes</taxon>
        <taxon>Hypocreomycetidae</taxon>
        <taxon>Hypocreales</taxon>
        <taxon>Nectriaceae</taxon>
        <taxon>Fusarium</taxon>
        <taxon>Fusarium fujikuroi species complex</taxon>
    </lineage>
</organism>
<feature type="chain" id="PRO_5034558245" description="Metalloendopeptidase" evidence="1">
    <location>
        <begin position="20"/>
        <end position="373"/>
    </location>
</feature>
<dbReference type="InterPro" id="IPR024079">
    <property type="entry name" value="MetalloPept_cat_dom_sf"/>
</dbReference>
<name>A0A8H4ZU87_9HYPO</name>
<reference evidence="2 3" key="1">
    <citation type="journal article" date="2020" name="BMC Genomics">
        <title>Correction to: Identification and distribution of gene clusters required for synthesis of sphingolipid metabolism inhibitors in diverse species of the filamentous fungus Fusarium.</title>
        <authorList>
            <person name="Kim H.S."/>
            <person name="Lohmar J.M."/>
            <person name="Busman M."/>
            <person name="Brown D.W."/>
            <person name="Naumann T.A."/>
            <person name="Divon H.H."/>
            <person name="Lysoe E."/>
            <person name="Uhlig S."/>
            <person name="Proctor R.H."/>
        </authorList>
    </citation>
    <scope>NUCLEOTIDE SEQUENCE [LARGE SCALE GENOMIC DNA]</scope>
    <source>
        <strain evidence="2 3">NRRL 25214</strain>
    </source>
</reference>
<proteinExistence type="predicted"/>